<sequence>MKEIIDESIMRLFSNSTRKLPSTYFPWSRLLGHKHHQQPPTLLTCKAVKKFNHRITKPLLTLIL</sequence>
<dbReference type="AlphaFoldDB" id="A0A816UH81"/>
<gene>
    <name evidence="1" type="ORF">DARMORV10_C08P27100.1</name>
</gene>
<name>A0A816UH81_BRANA</name>
<protein>
    <submittedName>
        <fullName evidence="1">(rape) hypothetical protein</fullName>
    </submittedName>
</protein>
<dbReference type="EMBL" id="HG994372">
    <property type="protein sequence ID" value="CAF2111144.1"/>
    <property type="molecule type" value="Genomic_DNA"/>
</dbReference>
<proteinExistence type="predicted"/>
<evidence type="ECO:0000313" key="1">
    <source>
        <dbReference type="EMBL" id="CAF2111144.1"/>
    </source>
</evidence>
<dbReference type="Proteomes" id="UP001295469">
    <property type="component" value="Chromosome C08"/>
</dbReference>
<accession>A0A816UH81</accession>
<reference evidence="1" key="1">
    <citation type="submission" date="2021-01" db="EMBL/GenBank/DDBJ databases">
        <authorList>
            <consortium name="Genoscope - CEA"/>
            <person name="William W."/>
        </authorList>
    </citation>
    <scope>NUCLEOTIDE SEQUENCE</scope>
</reference>
<organism evidence="1">
    <name type="scientific">Brassica napus</name>
    <name type="common">Rape</name>
    <dbReference type="NCBI Taxonomy" id="3708"/>
    <lineage>
        <taxon>Eukaryota</taxon>
        <taxon>Viridiplantae</taxon>
        <taxon>Streptophyta</taxon>
        <taxon>Embryophyta</taxon>
        <taxon>Tracheophyta</taxon>
        <taxon>Spermatophyta</taxon>
        <taxon>Magnoliopsida</taxon>
        <taxon>eudicotyledons</taxon>
        <taxon>Gunneridae</taxon>
        <taxon>Pentapetalae</taxon>
        <taxon>rosids</taxon>
        <taxon>malvids</taxon>
        <taxon>Brassicales</taxon>
        <taxon>Brassicaceae</taxon>
        <taxon>Brassiceae</taxon>
        <taxon>Brassica</taxon>
    </lineage>
</organism>